<dbReference type="EC" id="7.6.2.1" evidence="16"/>
<evidence type="ECO:0000256" key="10">
    <source>
        <dbReference type="ARBA" id="ARBA00022989"/>
    </source>
</evidence>
<sequence>MNKIPFLKKKKVEEKSRKFKANDSEANAAKEYAGNQISTSKYNLITFLPKNLFEQFRRLANAYFLFLLCLQLIPQISSLAPVTTILPLVFVLALTAIKDASDDIARHRSDNQVNNRETKTVVGNDLTTRKWRDIKVGDMVRLENNEFVTADIVLVSTSEPNGLCFIETAELDGETNLKVRQALEETCHLEDKINELSSFDAEIEYEAPNNNLGRFEGNLTWKGKTLPLKNDNMLLRGTRLRNTHYAYGLVCYAGPDTKLMKNSGKATFKRTKIDHLLNRIILGIFLFLLIMCAIMTICCGFWESFVGFDYRIYLPWETYISTDQRIGALEKSLLVFLSYIIILNTVVPISLYVSVEFIRLLQSKWIDWDSKMYYEPNNVPAQARTTTLNEELGQIEYIFSDKTGTLTQNIMTFNKCSIQGNLYGYVMDEAGNEIQDPEKMKEIEFEEKDDDFTWYDQKLLDEIKKGDKDVHNFFTLLALCHTVMPEEKDGKIIYQAQSPDENALVSAARTFGFVFVNRTQSTITVRLQNKEETYDLLNILDFDNDRKRMSVIVKKGGKIILFCKGADSKIKERLDPSEKDIMAETDEHLNKFATDGLRTLCLAYKELNDGDYNKWAEKLNKANTSMEKREEKVNETYEEIEKNLKLIGATAIEDKLQDGVPQCIERLARAGIKIWVLTGDKVETAYNIDKLQDGVPQCIERLARAGIKIWVLTGDKVETAYNIGLSCRLITNDMEIYIIEEDSETAVEKKLLEIRNEMMKKIEQLFGVKIEDKKKRLDWKDWGIDVMKFDQHRKATDNNNSNGNNQRPNGHTATTTDSGTHDREQFEGFGLLITGQALAFALSDKLKMKLLELGTMCKAVICCRVTPLQKAQVVELVMQNEKKITLAIGDGANDVSMIQKAHIGVGISGQEGRQAVLASDYSFGQFRYLERLLLVHGRWSYLRISKFLRYFFYKNFAFTLCHFWFGFFSGFSAQTLYDPFFVATYNVFFSSLPVLALGVFDQDVSADHSMSKPPLYTPGQNNEFFNKKIFAESVIHGILTSCIIFFVPYLSVSNSTRPGGMTQADLQSFGFMVATIMVIVVNLENALETWYWTGLYHFVLWGTIVVHFLFHFVLYSTIIYQIFKTNYGYVGVAQSVLSTGNFWFTLFLTCTILLLPVFCREFFRMRFMPNKTDRARLNQKFRTEEKAAFVAHIQQKLRQSKRSIRSGYAFSQQQGWGPLITSGRMQSKSATHTRQQQQPAQNNNVTNPIFPKSRNTYTINLLTPKNSVIPDNHNQSSPELIRLAPLSSTS</sequence>
<feature type="transmembrane region" description="Helical" evidence="16">
    <location>
        <begin position="280"/>
        <end position="305"/>
    </location>
</feature>
<dbReference type="SUPFAM" id="SSF81653">
    <property type="entry name" value="Calcium ATPase, transduction domain A"/>
    <property type="match status" value="1"/>
</dbReference>
<keyword evidence="3" id="KW-0597">Phosphoprotein</keyword>
<feature type="binding site" evidence="14">
    <location>
        <position position="401"/>
    </location>
    <ligand>
        <name>ATP</name>
        <dbReference type="ChEBI" id="CHEBI:30616"/>
    </ligand>
</feature>
<keyword evidence="4 16" id="KW-0812">Transmembrane</keyword>
<keyword evidence="8 15" id="KW-0460">Magnesium</keyword>
<protein>
    <recommendedName>
        <fullName evidence="16">Phospholipid-transporting ATPase</fullName>
        <ecNumber evidence="16">7.6.2.1</ecNumber>
    </recommendedName>
</protein>
<feature type="transmembrane region" description="Helical" evidence="16">
    <location>
        <begin position="1069"/>
        <end position="1087"/>
    </location>
</feature>
<feature type="binding site" evidence="14">
    <location>
        <position position="403"/>
    </location>
    <ligand>
        <name>ATP</name>
        <dbReference type="ChEBI" id="CHEBI:30616"/>
    </ligand>
</feature>
<comment type="catalytic activity">
    <reaction evidence="12 16">
        <text>ATP + H2O + phospholipidSide 1 = ADP + phosphate + phospholipidSide 2.</text>
        <dbReference type="EC" id="7.6.2.1"/>
    </reaction>
</comment>
<keyword evidence="17" id="KW-0175">Coiled coil</keyword>
<feature type="binding site" evidence="14">
    <location>
        <position position="501"/>
    </location>
    <ligand>
        <name>ATP</name>
        <dbReference type="ChEBI" id="CHEBI:30616"/>
    </ligand>
</feature>
<comment type="subcellular location">
    <subcellularLocation>
        <location evidence="1 16">Membrane</location>
        <topology evidence="1 16">Multi-pass membrane protein</topology>
    </subcellularLocation>
</comment>
<feature type="domain" description="P-type ATPase N-terminal" evidence="19">
    <location>
        <begin position="20"/>
        <end position="85"/>
    </location>
</feature>
<feature type="binding site" evidence="14">
    <location>
        <position position="402"/>
    </location>
    <ligand>
        <name>ATP</name>
        <dbReference type="ChEBI" id="CHEBI:30616"/>
    </ligand>
</feature>
<reference evidence="21" key="1">
    <citation type="submission" date="2021-02" db="EMBL/GenBank/DDBJ databases">
        <authorList>
            <person name="Nowell W R."/>
        </authorList>
    </citation>
    <scope>NUCLEOTIDE SEQUENCE</scope>
</reference>
<evidence type="ECO:0000256" key="17">
    <source>
        <dbReference type="SAM" id="Coils"/>
    </source>
</evidence>
<feature type="transmembrane region" description="Helical" evidence="16">
    <location>
        <begin position="1029"/>
        <end position="1049"/>
    </location>
</feature>
<evidence type="ECO:0000256" key="15">
    <source>
        <dbReference type="PIRSR" id="PIRSR606539-3"/>
    </source>
</evidence>
<dbReference type="InterPro" id="IPR032630">
    <property type="entry name" value="P_typ_ATPase_c"/>
</dbReference>
<accession>A0A814GP87</accession>
<evidence type="ECO:0000313" key="21">
    <source>
        <dbReference type="EMBL" id="CAF0999363.1"/>
    </source>
</evidence>
<dbReference type="GO" id="GO:0005524">
    <property type="term" value="F:ATP binding"/>
    <property type="evidence" value="ECO:0007669"/>
    <property type="project" value="UniProtKB-UniRule"/>
</dbReference>
<dbReference type="InterPro" id="IPR023214">
    <property type="entry name" value="HAD_sf"/>
</dbReference>
<evidence type="ECO:0000256" key="7">
    <source>
        <dbReference type="ARBA" id="ARBA00022840"/>
    </source>
</evidence>
<dbReference type="InterPro" id="IPR006539">
    <property type="entry name" value="P-type_ATPase_IV"/>
</dbReference>
<dbReference type="SUPFAM" id="SSF81665">
    <property type="entry name" value="Calcium ATPase, transmembrane domain M"/>
    <property type="match status" value="1"/>
</dbReference>
<dbReference type="Pfam" id="PF13246">
    <property type="entry name" value="Cation_ATPase"/>
    <property type="match status" value="1"/>
</dbReference>
<evidence type="ECO:0000256" key="11">
    <source>
        <dbReference type="ARBA" id="ARBA00023136"/>
    </source>
</evidence>
<feature type="binding site" evidence="14">
    <location>
        <position position="679"/>
    </location>
    <ligand>
        <name>ATP</name>
        <dbReference type="ChEBI" id="CHEBI:30616"/>
    </ligand>
</feature>
<evidence type="ECO:0000256" key="8">
    <source>
        <dbReference type="ARBA" id="ARBA00022842"/>
    </source>
</evidence>
<dbReference type="Pfam" id="PF16212">
    <property type="entry name" value="PhoLip_ATPase_C"/>
    <property type="match status" value="1"/>
</dbReference>
<feature type="active site" description="4-aspartylphosphate intermediate" evidence="13">
    <location>
        <position position="401"/>
    </location>
</feature>
<evidence type="ECO:0000256" key="9">
    <source>
        <dbReference type="ARBA" id="ARBA00022967"/>
    </source>
</evidence>
<dbReference type="InterPro" id="IPR023299">
    <property type="entry name" value="ATPase_P-typ_cyto_dom_N"/>
</dbReference>
<evidence type="ECO:0000256" key="12">
    <source>
        <dbReference type="ARBA" id="ARBA00034036"/>
    </source>
</evidence>
<keyword evidence="11 16" id="KW-0472">Membrane</keyword>
<dbReference type="FunFam" id="2.70.150.10:FF:000054">
    <property type="entry name" value="Phospholipid-transporting ATPase"/>
    <property type="match status" value="1"/>
</dbReference>
<evidence type="ECO:0000256" key="4">
    <source>
        <dbReference type="ARBA" id="ARBA00022692"/>
    </source>
</evidence>
<dbReference type="NCBIfam" id="TIGR01652">
    <property type="entry name" value="ATPase-Plipid"/>
    <property type="match status" value="2"/>
</dbReference>
<dbReference type="EMBL" id="CAJNOE010000164">
    <property type="protein sequence ID" value="CAF0999363.1"/>
    <property type="molecule type" value="Genomic_DNA"/>
</dbReference>
<feature type="binding site" evidence="14">
    <location>
        <position position="864"/>
    </location>
    <ligand>
        <name>ATP</name>
        <dbReference type="ChEBI" id="CHEBI:30616"/>
    </ligand>
</feature>
<dbReference type="GO" id="GO:0140326">
    <property type="term" value="F:ATPase-coupled intramembrane lipid transporter activity"/>
    <property type="evidence" value="ECO:0007669"/>
    <property type="project" value="UniProtKB-EC"/>
</dbReference>
<keyword evidence="10 16" id="KW-1133">Transmembrane helix</keyword>
<comment type="cofactor">
    <cofactor evidence="15">
        <name>Mg(2+)</name>
        <dbReference type="ChEBI" id="CHEBI:18420"/>
    </cofactor>
</comment>
<feature type="transmembrane region" description="Helical" evidence="16">
    <location>
        <begin position="1099"/>
        <end position="1122"/>
    </location>
</feature>
<evidence type="ECO:0000256" key="5">
    <source>
        <dbReference type="ARBA" id="ARBA00022723"/>
    </source>
</evidence>
<evidence type="ECO:0000259" key="20">
    <source>
        <dbReference type="Pfam" id="PF16212"/>
    </source>
</evidence>
<evidence type="ECO:0000256" key="1">
    <source>
        <dbReference type="ARBA" id="ARBA00004141"/>
    </source>
</evidence>
<feature type="transmembrane region" description="Helical" evidence="16">
    <location>
        <begin position="333"/>
        <end position="355"/>
    </location>
</feature>
<dbReference type="Gene3D" id="2.70.150.10">
    <property type="entry name" value="Calcium-transporting ATPase, cytoplasmic transduction domain A"/>
    <property type="match status" value="1"/>
</dbReference>
<evidence type="ECO:0000256" key="2">
    <source>
        <dbReference type="ARBA" id="ARBA00008109"/>
    </source>
</evidence>
<feature type="binding site" evidence="14">
    <location>
        <position position="870"/>
    </location>
    <ligand>
        <name>ATP</name>
        <dbReference type="ChEBI" id="CHEBI:30616"/>
    </ligand>
</feature>
<dbReference type="Pfam" id="PF16209">
    <property type="entry name" value="PhoLip_ATPase_N"/>
    <property type="match status" value="1"/>
</dbReference>
<feature type="binding site" evidence="14">
    <location>
        <position position="598"/>
    </location>
    <ligand>
        <name>ATP</name>
        <dbReference type="ChEBI" id="CHEBI:30616"/>
    </ligand>
</feature>
<dbReference type="FunFam" id="3.40.1110.10:FF:000087">
    <property type="entry name" value="Phospholipid-transporting ATPase"/>
    <property type="match status" value="1"/>
</dbReference>
<dbReference type="PANTHER" id="PTHR24092:SF190">
    <property type="entry name" value="PHOSPHOLIPID-TRANSPORTING ATPASE"/>
    <property type="match status" value="1"/>
</dbReference>
<feature type="transmembrane region" description="Helical" evidence="16">
    <location>
        <begin position="980"/>
        <end position="1000"/>
    </location>
</feature>
<feature type="binding site" evidence="14">
    <location>
        <position position="893"/>
    </location>
    <ligand>
        <name>ATP</name>
        <dbReference type="ChEBI" id="CHEBI:30616"/>
    </ligand>
</feature>
<keyword evidence="7 14" id="KW-0067">ATP-binding</keyword>
<feature type="binding site" evidence="14">
    <location>
        <position position="678"/>
    </location>
    <ligand>
        <name>ATP</name>
        <dbReference type="ChEBI" id="CHEBI:30616"/>
    </ligand>
</feature>
<evidence type="ECO:0000259" key="19">
    <source>
        <dbReference type="Pfam" id="PF16209"/>
    </source>
</evidence>
<gene>
    <name evidence="21" type="ORF">IZO911_LOCUS17550</name>
</gene>
<feature type="binding site" evidence="15">
    <location>
        <position position="890"/>
    </location>
    <ligand>
        <name>Mg(2+)</name>
        <dbReference type="ChEBI" id="CHEBI:18420"/>
    </ligand>
</feature>
<dbReference type="SUPFAM" id="SSF81660">
    <property type="entry name" value="Metal cation-transporting ATPase, ATP-binding domain N"/>
    <property type="match status" value="1"/>
</dbReference>
<keyword evidence="9 16" id="KW-1278">Translocase</keyword>
<feature type="transmembrane region" description="Helical" evidence="16">
    <location>
        <begin position="1142"/>
        <end position="1163"/>
    </location>
</feature>
<dbReference type="PRINTS" id="PR00119">
    <property type="entry name" value="CATATPASE"/>
</dbReference>
<comment type="caution">
    <text evidence="21">The sequence shown here is derived from an EMBL/GenBank/DDBJ whole genome shotgun (WGS) entry which is preliminary data.</text>
</comment>
<feature type="binding site" evidence="14">
    <location>
        <position position="680"/>
    </location>
    <ligand>
        <name>ATP</name>
        <dbReference type="ChEBI" id="CHEBI:30616"/>
    </ligand>
</feature>
<dbReference type="PANTHER" id="PTHR24092">
    <property type="entry name" value="PROBABLE PHOSPHOLIPID-TRANSPORTING ATPASE"/>
    <property type="match status" value="1"/>
</dbReference>
<dbReference type="GO" id="GO:0007030">
    <property type="term" value="P:Golgi organization"/>
    <property type="evidence" value="ECO:0007669"/>
    <property type="project" value="TreeGrafter"/>
</dbReference>
<evidence type="ECO:0000256" key="6">
    <source>
        <dbReference type="ARBA" id="ARBA00022741"/>
    </source>
</evidence>
<feature type="compositionally biased region" description="Polar residues" evidence="18">
    <location>
        <begin position="1223"/>
        <end position="1250"/>
    </location>
</feature>
<feature type="binding site" evidence="14">
    <location>
        <position position="894"/>
    </location>
    <ligand>
        <name>ATP</name>
        <dbReference type="ChEBI" id="CHEBI:30616"/>
    </ligand>
</feature>
<feature type="binding site" evidence="15">
    <location>
        <position position="401"/>
    </location>
    <ligand>
        <name>Mg(2+)</name>
        <dbReference type="ChEBI" id="CHEBI:18420"/>
    </ligand>
</feature>
<evidence type="ECO:0000256" key="18">
    <source>
        <dbReference type="SAM" id="MobiDB-lite"/>
    </source>
</evidence>
<dbReference type="GO" id="GO:0000287">
    <property type="term" value="F:magnesium ion binding"/>
    <property type="evidence" value="ECO:0007669"/>
    <property type="project" value="UniProtKB-UniRule"/>
</dbReference>
<dbReference type="Proteomes" id="UP000663860">
    <property type="component" value="Unassembled WGS sequence"/>
</dbReference>
<dbReference type="GO" id="GO:0005802">
    <property type="term" value="C:trans-Golgi network"/>
    <property type="evidence" value="ECO:0007669"/>
    <property type="project" value="TreeGrafter"/>
</dbReference>
<feature type="binding site" evidence="14">
    <location>
        <position position="564"/>
    </location>
    <ligand>
        <name>ATP</name>
        <dbReference type="ChEBI" id="CHEBI:30616"/>
    </ligand>
</feature>
<feature type="coiled-coil region" evidence="17">
    <location>
        <begin position="612"/>
        <end position="643"/>
    </location>
</feature>
<name>A0A814GP87_9BILA</name>
<dbReference type="InterPro" id="IPR036412">
    <property type="entry name" value="HAD-like_sf"/>
</dbReference>
<feature type="compositionally biased region" description="Low complexity" evidence="18">
    <location>
        <begin position="798"/>
        <end position="809"/>
    </location>
</feature>
<dbReference type="InterPro" id="IPR008250">
    <property type="entry name" value="ATPase_P-typ_transduc_dom_A_sf"/>
</dbReference>
<proteinExistence type="inferred from homology"/>
<feature type="binding site" evidence="15">
    <location>
        <position position="403"/>
    </location>
    <ligand>
        <name>Mg(2+)</name>
        <dbReference type="ChEBI" id="CHEBI:18420"/>
    </ligand>
</feature>
<dbReference type="InterPro" id="IPR032631">
    <property type="entry name" value="P-type_ATPase_N"/>
</dbReference>
<dbReference type="InterPro" id="IPR023298">
    <property type="entry name" value="ATPase_P-typ_TM_dom_sf"/>
</dbReference>
<comment type="similarity">
    <text evidence="2 16">Belongs to the cation transport ATPase (P-type) (TC 3.A.3) family. Type IV subfamily.</text>
</comment>
<feature type="region of interest" description="Disordered" evidence="18">
    <location>
        <begin position="1219"/>
        <end position="1250"/>
    </location>
</feature>
<dbReference type="NCBIfam" id="TIGR01494">
    <property type="entry name" value="ATPase_P-type"/>
    <property type="match status" value="1"/>
</dbReference>
<dbReference type="GO" id="GO:0005886">
    <property type="term" value="C:plasma membrane"/>
    <property type="evidence" value="ECO:0007669"/>
    <property type="project" value="TreeGrafter"/>
</dbReference>
<dbReference type="FunFam" id="3.40.50.1000:FF:000001">
    <property type="entry name" value="Phospholipid-transporting ATPase IC"/>
    <property type="match status" value="1"/>
</dbReference>
<dbReference type="Gene3D" id="3.40.50.1000">
    <property type="entry name" value="HAD superfamily/HAD-like"/>
    <property type="match status" value="1"/>
</dbReference>
<feature type="region of interest" description="Disordered" evidence="18">
    <location>
        <begin position="793"/>
        <end position="820"/>
    </location>
</feature>
<dbReference type="InterPro" id="IPR018303">
    <property type="entry name" value="ATPase_P-typ_P_site"/>
</dbReference>
<keyword evidence="6 14" id="KW-0547">Nucleotide-binding</keyword>
<feature type="transmembrane region" description="Helical" evidence="16">
    <location>
        <begin position="947"/>
        <end position="968"/>
    </location>
</feature>
<evidence type="ECO:0000313" key="22">
    <source>
        <dbReference type="Proteomes" id="UP000663860"/>
    </source>
</evidence>
<dbReference type="GO" id="GO:0016887">
    <property type="term" value="F:ATP hydrolysis activity"/>
    <property type="evidence" value="ECO:0007669"/>
    <property type="project" value="InterPro"/>
</dbReference>
<dbReference type="Gene3D" id="3.40.1110.10">
    <property type="entry name" value="Calcium-transporting ATPase, cytoplasmic domain N"/>
    <property type="match status" value="1"/>
</dbReference>
<evidence type="ECO:0000256" key="16">
    <source>
        <dbReference type="RuleBase" id="RU362033"/>
    </source>
</evidence>
<dbReference type="SUPFAM" id="SSF56784">
    <property type="entry name" value="HAD-like"/>
    <property type="match status" value="2"/>
</dbReference>
<dbReference type="PROSITE" id="PS00154">
    <property type="entry name" value="ATPASE_E1_E2"/>
    <property type="match status" value="1"/>
</dbReference>
<organism evidence="21 22">
    <name type="scientific">Adineta steineri</name>
    <dbReference type="NCBI Taxonomy" id="433720"/>
    <lineage>
        <taxon>Eukaryota</taxon>
        <taxon>Metazoa</taxon>
        <taxon>Spiralia</taxon>
        <taxon>Gnathifera</taxon>
        <taxon>Rotifera</taxon>
        <taxon>Eurotatoria</taxon>
        <taxon>Bdelloidea</taxon>
        <taxon>Adinetida</taxon>
        <taxon>Adinetidae</taxon>
        <taxon>Adineta</taxon>
    </lineage>
</organism>
<feature type="domain" description="P-type ATPase C-terminal" evidence="20">
    <location>
        <begin position="916"/>
        <end position="1170"/>
    </location>
</feature>
<evidence type="ECO:0000256" key="13">
    <source>
        <dbReference type="PIRSR" id="PIRSR606539-1"/>
    </source>
</evidence>
<evidence type="ECO:0000256" key="14">
    <source>
        <dbReference type="PIRSR" id="PIRSR606539-2"/>
    </source>
</evidence>
<keyword evidence="5 15" id="KW-0479">Metal-binding</keyword>
<dbReference type="CDD" id="cd02073">
    <property type="entry name" value="P-type_ATPase_APLT_Dnf-like"/>
    <property type="match status" value="1"/>
</dbReference>
<dbReference type="GO" id="GO:0045332">
    <property type="term" value="P:phospholipid translocation"/>
    <property type="evidence" value="ECO:0007669"/>
    <property type="project" value="TreeGrafter"/>
</dbReference>
<dbReference type="InterPro" id="IPR001757">
    <property type="entry name" value="P_typ_ATPase"/>
</dbReference>
<evidence type="ECO:0000256" key="3">
    <source>
        <dbReference type="ARBA" id="ARBA00022553"/>
    </source>
</evidence>
<feature type="binding site" evidence="14">
    <location>
        <position position="542"/>
    </location>
    <ligand>
        <name>ATP</name>
        <dbReference type="ChEBI" id="CHEBI:30616"/>
    </ligand>
</feature>
<feature type="binding site" evidence="15">
    <location>
        <position position="894"/>
    </location>
    <ligand>
        <name>Mg(2+)</name>
        <dbReference type="ChEBI" id="CHEBI:18420"/>
    </ligand>
</feature>